<organism evidence="1 2">
    <name type="scientific">Allokutzneria oryzae</name>
    <dbReference type="NCBI Taxonomy" id="1378989"/>
    <lineage>
        <taxon>Bacteria</taxon>
        <taxon>Bacillati</taxon>
        <taxon>Actinomycetota</taxon>
        <taxon>Actinomycetes</taxon>
        <taxon>Pseudonocardiales</taxon>
        <taxon>Pseudonocardiaceae</taxon>
        <taxon>Allokutzneria</taxon>
    </lineage>
</organism>
<proteinExistence type="predicted"/>
<protein>
    <submittedName>
        <fullName evidence="1">DUF4238 domain-containing protein</fullName>
    </submittedName>
</protein>
<evidence type="ECO:0000313" key="1">
    <source>
        <dbReference type="EMBL" id="MFB9902860.1"/>
    </source>
</evidence>
<dbReference type="RefSeq" id="WP_377849965.1">
    <property type="nucleotide sequence ID" value="NZ_JBHLZU010000002.1"/>
</dbReference>
<dbReference type="EMBL" id="JBHLZU010000002">
    <property type="protein sequence ID" value="MFB9902860.1"/>
    <property type="molecule type" value="Genomic_DNA"/>
</dbReference>
<gene>
    <name evidence="1" type="ORF">ACFFQA_02800</name>
</gene>
<dbReference type="Proteomes" id="UP001589693">
    <property type="component" value="Unassembled WGS sequence"/>
</dbReference>
<dbReference type="Pfam" id="PF14022">
    <property type="entry name" value="DUF4238"/>
    <property type="match status" value="1"/>
</dbReference>
<sequence>MTDLVRRQHVVSKFYLNEFADDRGRIQRVELPGTHRHCMATTNASVVKDFYTLTLPDGTRSDAFERMFSTIESAASQAFRAVVQKGQWPVNGMHREAIAAWSALQHLRSEGMRNSHTQLQAQMIRMVVGISGKQALRELISQAENREVDDNELDAEWADITKPSGPDLLPRPESQLRALRNLWEPTTRQMMARRWTVVRFERKTLVTSDHPVALAVRSDYPEYMGVGLTNTEAFVVPLSRRVGLVMGKIGNHPGRELEIPGTTRLARAFLSEIVGSCRRYLYHHPLDDPLAGLELPQPHHQEVGQIDAGFIREDGLFSSLRDDSPEAEATARGLAAMRRAHGTQKGFTIRDIPWPIPHRRSNIKHR</sequence>
<keyword evidence="2" id="KW-1185">Reference proteome</keyword>
<dbReference type="InterPro" id="IPR025332">
    <property type="entry name" value="DUF4238"/>
</dbReference>
<evidence type="ECO:0000313" key="2">
    <source>
        <dbReference type="Proteomes" id="UP001589693"/>
    </source>
</evidence>
<name>A0ABV5ZPP7_9PSEU</name>
<comment type="caution">
    <text evidence="1">The sequence shown here is derived from an EMBL/GenBank/DDBJ whole genome shotgun (WGS) entry which is preliminary data.</text>
</comment>
<reference evidence="1 2" key="1">
    <citation type="submission" date="2024-09" db="EMBL/GenBank/DDBJ databases">
        <authorList>
            <person name="Sun Q."/>
            <person name="Mori K."/>
        </authorList>
    </citation>
    <scope>NUCLEOTIDE SEQUENCE [LARGE SCALE GENOMIC DNA]</scope>
    <source>
        <strain evidence="1 2">TBRC 7907</strain>
    </source>
</reference>
<accession>A0ABV5ZPP7</accession>